<dbReference type="GO" id="GO:0004252">
    <property type="term" value="F:serine-type endopeptidase activity"/>
    <property type="evidence" value="ECO:0007669"/>
    <property type="project" value="InterPro"/>
</dbReference>
<name>A0A930VRC6_9ACTN</name>
<dbReference type="PRINTS" id="PR00862">
    <property type="entry name" value="PROLIGOPTASE"/>
</dbReference>
<dbReference type="Gene3D" id="3.40.50.1820">
    <property type="entry name" value="alpha/beta hydrolase"/>
    <property type="match status" value="1"/>
</dbReference>
<dbReference type="SUPFAM" id="SSF53474">
    <property type="entry name" value="alpha/beta-Hydrolases"/>
    <property type="match status" value="1"/>
</dbReference>
<dbReference type="GO" id="GO:0006508">
    <property type="term" value="P:proteolysis"/>
    <property type="evidence" value="ECO:0007669"/>
    <property type="project" value="UniProtKB-KW"/>
</dbReference>
<dbReference type="InterPro" id="IPR001375">
    <property type="entry name" value="Peptidase_S9_cat"/>
</dbReference>
<comment type="caution">
    <text evidence="7">The sequence shown here is derived from an EMBL/GenBank/DDBJ whole genome shotgun (WGS) entry which is preliminary data.</text>
</comment>
<keyword evidence="4" id="KW-0720">Serine protease</keyword>
<dbReference type="PANTHER" id="PTHR11757:SF19">
    <property type="entry name" value="PROLYL ENDOPEPTIDASE-LIKE"/>
    <property type="match status" value="1"/>
</dbReference>
<proteinExistence type="inferred from homology"/>
<dbReference type="InterPro" id="IPR051543">
    <property type="entry name" value="Serine_Peptidase_S9A"/>
</dbReference>
<protein>
    <submittedName>
        <fullName evidence="7">S9 family peptidase</fullName>
    </submittedName>
</protein>
<evidence type="ECO:0000313" key="7">
    <source>
        <dbReference type="EMBL" id="MBF4769282.1"/>
    </source>
</evidence>
<evidence type="ECO:0000256" key="3">
    <source>
        <dbReference type="ARBA" id="ARBA00022801"/>
    </source>
</evidence>
<feature type="domain" description="Peptidase S9 prolyl oligopeptidase catalytic" evidence="5">
    <location>
        <begin position="496"/>
        <end position="704"/>
    </location>
</feature>
<evidence type="ECO:0000256" key="4">
    <source>
        <dbReference type="ARBA" id="ARBA00022825"/>
    </source>
</evidence>
<dbReference type="InterPro" id="IPR002470">
    <property type="entry name" value="Peptidase_S9A"/>
</dbReference>
<dbReference type="SUPFAM" id="SSF50993">
    <property type="entry name" value="Peptidase/esterase 'gauge' domain"/>
    <property type="match status" value="1"/>
</dbReference>
<evidence type="ECO:0000256" key="2">
    <source>
        <dbReference type="ARBA" id="ARBA00022670"/>
    </source>
</evidence>
<evidence type="ECO:0000256" key="1">
    <source>
        <dbReference type="ARBA" id="ARBA00005228"/>
    </source>
</evidence>
<evidence type="ECO:0000259" key="5">
    <source>
        <dbReference type="Pfam" id="PF00326"/>
    </source>
</evidence>
<keyword evidence="3" id="KW-0378">Hydrolase</keyword>
<dbReference type="Pfam" id="PF02897">
    <property type="entry name" value="Peptidase_S9_N"/>
    <property type="match status" value="1"/>
</dbReference>
<keyword evidence="2" id="KW-0645">Protease</keyword>
<dbReference type="Proteomes" id="UP000660668">
    <property type="component" value="Unassembled WGS sequence"/>
</dbReference>
<dbReference type="EMBL" id="JADKPO010000023">
    <property type="protein sequence ID" value="MBF4769282.1"/>
    <property type="molecule type" value="Genomic_DNA"/>
</dbReference>
<gene>
    <name evidence="7" type="ORF">ISU10_16060</name>
</gene>
<dbReference type="InterPro" id="IPR023302">
    <property type="entry name" value="Pept_S9A_N"/>
</dbReference>
<feature type="domain" description="Peptidase S9A N-terminal" evidence="6">
    <location>
        <begin position="3"/>
        <end position="375"/>
    </location>
</feature>
<accession>A0A930VRC6</accession>
<evidence type="ECO:0000259" key="6">
    <source>
        <dbReference type="Pfam" id="PF02897"/>
    </source>
</evidence>
<sequence length="710" mass="78723">MARRVAHDHVLHGVSRSDPYAWMSPVDGEHPQELVDHLAAERAWCDLATTHLDSLTSVLRSEMVARVPERRRSGTWSRMRFSYYTWDARNRDYGVIWRESRHDSASGATKSRQIAVPDDDFVGVADPAQDAEVVLDINSLDAGTGYLDLGLTIVSPSEDLLAYSVDTSGDEVFALRFRDLRSGADLPDVVEGTGYTGAWLSDSSGFLYTVFDDSWRQERVRLHRLGTPPSDDVDVLVEPDRRFEVTVRRCRSEQAIVVLAESRDTSESWYVDPSGVDLRARSLGGRRGGVEYRAEHVRDSGFLLVTDDEAVEFRLVSCPLPPAGGQDHTSWVEERAEDPAERFERVDAFGDAVVATFRRGGDRMLRVLPIGDLAGAGIEVHSRFTGGEIRLARNTWYDAASVAIIDESHVNPVVHAEVALATGAVTDSHRDGAGDHDPSAYVTEVRSFSSVGGVEVPATIVRHRETPLDGSAPALIWAYGAYEYSWEREWEEKWASFLDRGVVLVHAHIRGGGECGRHWWLDGRLTAKQHTFDDLLAVADGVAEAGLVDPTRIATRGLSAGGLLQGAVFSQRPDRWRAVLAEVPFVDVITSMSDDSLPLTVNEWDEWGDPRVREHFDAMLAYSPYDNPPPAGGRPDLMVTGAVHDTRVLVHEPAKWVARLRETDPDWARQCLFRVELGTGSHVGPSGRLDHLAYEAAVAAWLLDRLEVRR</sequence>
<dbReference type="PANTHER" id="PTHR11757">
    <property type="entry name" value="PROTEASE FAMILY S9A OLIGOPEPTIDASE"/>
    <property type="match status" value="1"/>
</dbReference>
<dbReference type="Gene3D" id="2.130.10.120">
    <property type="entry name" value="Prolyl oligopeptidase, N-terminal domain"/>
    <property type="match status" value="1"/>
</dbReference>
<dbReference type="Pfam" id="PF00326">
    <property type="entry name" value="Peptidase_S9"/>
    <property type="match status" value="1"/>
</dbReference>
<evidence type="ECO:0000313" key="8">
    <source>
        <dbReference type="Proteomes" id="UP000660668"/>
    </source>
</evidence>
<comment type="similarity">
    <text evidence="1">Belongs to the peptidase S9A family.</text>
</comment>
<dbReference type="AlphaFoldDB" id="A0A930VRC6"/>
<reference evidence="7" key="1">
    <citation type="submission" date="2020-11" db="EMBL/GenBank/DDBJ databases">
        <title>Nocardioides cynanchi sp. nov., isolated from soil of rhizosphere of Cynanchum wilfordii.</title>
        <authorList>
            <person name="Lee J.-S."/>
            <person name="Suh M.K."/>
            <person name="Kim J.-S."/>
        </authorList>
    </citation>
    <scope>NUCLEOTIDE SEQUENCE</scope>
    <source>
        <strain evidence="7">KCTC 19276</strain>
    </source>
</reference>
<dbReference type="InterPro" id="IPR029058">
    <property type="entry name" value="AB_hydrolase_fold"/>
</dbReference>
<keyword evidence="8" id="KW-1185">Reference proteome</keyword>
<organism evidence="7 8">
    <name type="scientific">Nocardioides agariphilus</name>
    <dbReference type="NCBI Taxonomy" id="433664"/>
    <lineage>
        <taxon>Bacteria</taxon>
        <taxon>Bacillati</taxon>
        <taxon>Actinomycetota</taxon>
        <taxon>Actinomycetes</taxon>
        <taxon>Propionibacteriales</taxon>
        <taxon>Nocardioidaceae</taxon>
        <taxon>Nocardioides</taxon>
    </lineage>
</organism>